<organism evidence="3 4">
    <name type="scientific">Populus alba x Populus x berolinensis</name>
    <dbReference type="NCBI Taxonomy" id="444605"/>
    <lineage>
        <taxon>Eukaryota</taxon>
        <taxon>Viridiplantae</taxon>
        <taxon>Streptophyta</taxon>
        <taxon>Embryophyta</taxon>
        <taxon>Tracheophyta</taxon>
        <taxon>Spermatophyta</taxon>
        <taxon>Magnoliopsida</taxon>
        <taxon>eudicotyledons</taxon>
        <taxon>Gunneridae</taxon>
        <taxon>Pentapetalae</taxon>
        <taxon>rosids</taxon>
        <taxon>fabids</taxon>
        <taxon>Malpighiales</taxon>
        <taxon>Salicaceae</taxon>
        <taxon>Saliceae</taxon>
        <taxon>Populus</taxon>
    </lineage>
</organism>
<keyword evidence="2" id="KW-1133">Transmembrane helix</keyword>
<comment type="caution">
    <text evidence="3">The sequence shown here is derived from an EMBL/GenBank/DDBJ whole genome shotgun (WGS) entry which is preliminary data.</text>
</comment>
<dbReference type="PANTHER" id="PTHR24007:SF7">
    <property type="entry name" value="BRCA1-ASSOCIATED PROTEIN"/>
    <property type="match status" value="1"/>
</dbReference>
<evidence type="ECO:0000256" key="2">
    <source>
        <dbReference type="SAM" id="Phobius"/>
    </source>
</evidence>
<dbReference type="Proteomes" id="UP001164929">
    <property type="component" value="Chromosome 7"/>
</dbReference>
<evidence type="ECO:0000256" key="1">
    <source>
        <dbReference type="SAM" id="Coils"/>
    </source>
</evidence>
<keyword evidence="2" id="KW-0472">Membrane</keyword>
<dbReference type="GO" id="GO:0005737">
    <property type="term" value="C:cytoplasm"/>
    <property type="evidence" value="ECO:0007669"/>
    <property type="project" value="TreeGrafter"/>
</dbReference>
<proteinExistence type="predicted"/>
<feature type="transmembrane region" description="Helical" evidence="2">
    <location>
        <begin position="33"/>
        <end position="51"/>
    </location>
</feature>
<name>A0AAD6QJU6_9ROSI</name>
<evidence type="ECO:0000313" key="3">
    <source>
        <dbReference type="EMBL" id="KAJ6991702.1"/>
    </source>
</evidence>
<accession>A0AAD6QJU6</accession>
<evidence type="ECO:0000313" key="4">
    <source>
        <dbReference type="Proteomes" id="UP001164929"/>
    </source>
</evidence>
<dbReference type="PANTHER" id="PTHR24007">
    <property type="entry name" value="BRCA1-ASSOCIATED PROTEIN"/>
    <property type="match status" value="1"/>
</dbReference>
<dbReference type="EMBL" id="JAQIZT010000007">
    <property type="protein sequence ID" value="KAJ6991702.1"/>
    <property type="molecule type" value="Genomic_DNA"/>
</dbReference>
<dbReference type="GO" id="GO:0007265">
    <property type="term" value="P:Ras protein signal transduction"/>
    <property type="evidence" value="ECO:0007669"/>
    <property type="project" value="TreeGrafter"/>
</dbReference>
<dbReference type="GO" id="GO:0061630">
    <property type="term" value="F:ubiquitin protein ligase activity"/>
    <property type="evidence" value="ECO:0007669"/>
    <property type="project" value="TreeGrafter"/>
</dbReference>
<dbReference type="GO" id="GO:0016567">
    <property type="term" value="P:protein ubiquitination"/>
    <property type="evidence" value="ECO:0007669"/>
    <property type="project" value="TreeGrafter"/>
</dbReference>
<protein>
    <submittedName>
        <fullName evidence="3">Uncharacterized protein</fullName>
    </submittedName>
</protein>
<feature type="coiled-coil region" evidence="1">
    <location>
        <begin position="164"/>
        <end position="191"/>
    </location>
</feature>
<keyword evidence="4" id="KW-1185">Reference proteome</keyword>
<gene>
    <name evidence="3" type="ORF">NC653_019769</name>
</gene>
<dbReference type="AlphaFoldDB" id="A0AAD6QJU6"/>
<keyword evidence="2" id="KW-0812">Transmembrane</keyword>
<reference evidence="3" key="1">
    <citation type="journal article" date="2023" name="Mol. Ecol. Resour.">
        <title>Chromosome-level genome assembly of a triploid poplar Populus alba 'Berolinensis'.</title>
        <authorList>
            <person name="Chen S."/>
            <person name="Yu Y."/>
            <person name="Wang X."/>
            <person name="Wang S."/>
            <person name="Zhang T."/>
            <person name="Zhou Y."/>
            <person name="He R."/>
            <person name="Meng N."/>
            <person name="Wang Y."/>
            <person name="Liu W."/>
            <person name="Liu Z."/>
            <person name="Liu J."/>
            <person name="Guo Q."/>
            <person name="Huang H."/>
            <person name="Sederoff R.R."/>
            <person name="Wang G."/>
            <person name="Qu G."/>
            <person name="Chen S."/>
        </authorList>
    </citation>
    <scope>NUCLEOTIDE SEQUENCE</scope>
    <source>
        <strain evidence="3">SC-2020</strain>
    </source>
</reference>
<sequence length="237" mass="26668">MLANQLFICPSFGFADTASNNLKNLFVLYVKLLRIYGFVVLCGFVGCVAWYKGGQAITTLERNTTLEFSLDWDKKSVGIMLEELNVHRISPDLNLLALARRLAARARSNTTEIVNEYNELLATKFGEPKSFFWDLAGRKLIEETEREISKGVKKAIAKKIQKVSEREKMALKIKDDKIQDLEEQLRDLMVSLEAGNTVEQLCISNELKDEAFLPILVESSSGKSSKGGKKANNQRKS</sequence>
<keyword evidence="1" id="KW-0175">Coiled coil</keyword>